<gene>
    <name evidence="3" type="ORF">SAMN04488033_1178</name>
</gene>
<comment type="similarity">
    <text evidence="1">Belongs to the short-chain dehydrogenases/reductases (SDR) family.</text>
</comment>
<dbReference type="CDD" id="cd05233">
    <property type="entry name" value="SDR_c"/>
    <property type="match status" value="1"/>
</dbReference>
<organism evidence="3 4">
    <name type="scientific">Salegentibacter agarivorans</name>
    <dbReference type="NCBI Taxonomy" id="345907"/>
    <lineage>
        <taxon>Bacteria</taxon>
        <taxon>Pseudomonadati</taxon>
        <taxon>Bacteroidota</taxon>
        <taxon>Flavobacteriia</taxon>
        <taxon>Flavobacteriales</taxon>
        <taxon>Flavobacteriaceae</taxon>
        <taxon>Salegentibacter</taxon>
    </lineage>
</organism>
<dbReference type="AlphaFoldDB" id="A0A1I2N1I0"/>
<dbReference type="InterPro" id="IPR002347">
    <property type="entry name" value="SDR_fam"/>
</dbReference>
<dbReference type="FunFam" id="3.40.50.720:FF:000084">
    <property type="entry name" value="Short-chain dehydrogenase reductase"/>
    <property type="match status" value="1"/>
</dbReference>
<evidence type="ECO:0000313" key="3">
    <source>
        <dbReference type="EMBL" id="SFF96719.1"/>
    </source>
</evidence>
<dbReference type="EMBL" id="FOOH01000017">
    <property type="protein sequence ID" value="SFF96719.1"/>
    <property type="molecule type" value="Genomic_DNA"/>
</dbReference>
<protein>
    <submittedName>
        <fullName evidence="3">NAD(P)-dependent dehydrogenase, short-chain alcohol dehydrogenase family</fullName>
    </submittedName>
</protein>
<evidence type="ECO:0000313" key="4">
    <source>
        <dbReference type="Proteomes" id="UP000199116"/>
    </source>
</evidence>
<dbReference type="Pfam" id="PF13561">
    <property type="entry name" value="adh_short_C2"/>
    <property type="match status" value="1"/>
</dbReference>
<keyword evidence="4" id="KW-1185">Reference proteome</keyword>
<name>A0A1I2N1I0_9FLAO</name>
<dbReference type="SUPFAM" id="SSF51735">
    <property type="entry name" value="NAD(P)-binding Rossmann-fold domains"/>
    <property type="match status" value="1"/>
</dbReference>
<dbReference type="InterPro" id="IPR020904">
    <property type="entry name" value="Sc_DH/Rdtase_CS"/>
</dbReference>
<dbReference type="Proteomes" id="UP000199116">
    <property type="component" value="Unassembled WGS sequence"/>
</dbReference>
<dbReference type="PRINTS" id="PR00080">
    <property type="entry name" value="SDRFAMILY"/>
</dbReference>
<evidence type="ECO:0000256" key="2">
    <source>
        <dbReference type="ARBA" id="ARBA00023002"/>
    </source>
</evidence>
<keyword evidence="2" id="KW-0560">Oxidoreductase</keyword>
<dbReference type="PANTHER" id="PTHR43477:SF1">
    <property type="entry name" value="DIHYDROANTICAPSIN 7-DEHYDROGENASE"/>
    <property type="match status" value="1"/>
</dbReference>
<dbReference type="NCBIfam" id="NF005559">
    <property type="entry name" value="PRK07231.1"/>
    <property type="match status" value="1"/>
</dbReference>
<dbReference type="PROSITE" id="PS00061">
    <property type="entry name" value="ADH_SHORT"/>
    <property type="match status" value="1"/>
</dbReference>
<proteinExistence type="inferred from homology"/>
<evidence type="ECO:0000256" key="1">
    <source>
        <dbReference type="ARBA" id="ARBA00006484"/>
    </source>
</evidence>
<dbReference type="GO" id="GO:0016491">
    <property type="term" value="F:oxidoreductase activity"/>
    <property type="evidence" value="ECO:0007669"/>
    <property type="project" value="UniProtKB-KW"/>
</dbReference>
<dbReference type="InterPro" id="IPR036291">
    <property type="entry name" value="NAD(P)-bd_dom_sf"/>
</dbReference>
<dbReference type="InterPro" id="IPR051122">
    <property type="entry name" value="SDR_DHRS6-like"/>
</dbReference>
<dbReference type="RefSeq" id="WP_093305267.1">
    <property type="nucleotide sequence ID" value="NZ_FOOH01000017.1"/>
</dbReference>
<dbReference type="Gene3D" id="3.40.50.720">
    <property type="entry name" value="NAD(P)-binding Rossmann-like Domain"/>
    <property type="match status" value="1"/>
</dbReference>
<accession>A0A1I2N1I0</accession>
<sequence>MGHKLKGKSSVITGGGSGIGKAISMEFASAGANVFILDYNEETAKNTVEEITLAGGKARFFGCDVTKKEQVDKIMVEIAAESSIDILVNNAGIAHVGNVENTNEEDLDRIYEVNIKGVFNCLKSVIPYMKSARKGCIINMASIASVVGIQDRFAYSMSKGAVLTMTYSIAKDYIDYGIRCNSIAPARVHTPFVDGFITKNYPGQEQEMFEKLSKTQPIGRMGSTKEVANLALYLASDDAAFTTGTNFPIDGGFIKLQG</sequence>
<dbReference type="PANTHER" id="PTHR43477">
    <property type="entry name" value="DIHYDROANTICAPSIN 7-DEHYDROGENASE"/>
    <property type="match status" value="1"/>
</dbReference>
<reference evidence="4" key="1">
    <citation type="submission" date="2016-10" db="EMBL/GenBank/DDBJ databases">
        <authorList>
            <person name="Varghese N."/>
            <person name="Submissions S."/>
        </authorList>
    </citation>
    <scope>NUCLEOTIDE SEQUENCE [LARGE SCALE GENOMIC DNA]</scope>
    <source>
        <strain evidence="4">DSM 23515</strain>
    </source>
</reference>
<dbReference type="PRINTS" id="PR00081">
    <property type="entry name" value="GDHRDH"/>
</dbReference>